<evidence type="ECO:0000313" key="5">
    <source>
        <dbReference type="EMBL" id="CAL4764773.1"/>
    </source>
</evidence>
<dbReference type="EMBL" id="CAMXCT020000345">
    <property type="protein sequence ID" value="CAL1130836.1"/>
    <property type="molecule type" value="Genomic_DNA"/>
</dbReference>
<evidence type="ECO:0000313" key="6">
    <source>
        <dbReference type="Proteomes" id="UP001152797"/>
    </source>
</evidence>
<dbReference type="GO" id="GO:0008408">
    <property type="term" value="F:3'-5' exonuclease activity"/>
    <property type="evidence" value="ECO:0007669"/>
    <property type="project" value="InterPro"/>
</dbReference>
<name>A0A9P1BQ80_9DINO</name>
<feature type="compositionally biased region" description="Basic and acidic residues" evidence="1">
    <location>
        <begin position="180"/>
        <end position="194"/>
    </location>
</feature>
<feature type="domain" description="Band 7" evidence="2">
    <location>
        <begin position="744"/>
        <end position="849"/>
    </location>
</feature>
<dbReference type="PANTHER" id="PTHR21315:SF2">
    <property type="entry name" value="APRATAXIN AND PNK-LIKE FACTOR"/>
    <property type="match status" value="1"/>
</dbReference>
<comment type="caution">
    <text evidence="4">The sequence shown here is derived from an EMBL/GenBank/DDBJ whole genome shotgun (WGS) entry which is preliminary data.</text>
</comment>
<dbReference type="Pfam" id="PF10283">
    <property type="entry name" value="zf-CCHH"/>
    <property type="match status" value="2"/>
</dbReference>
<dbReference type="OrthoDB" id="6125719at2759"/>
<dbReference type="InterPro" id="IPR036013">
    <property type="entry name" value="Band_7/SPFH_dom_sf"/>
</dbReference>
<reference evidence="5 6" key="2">
    <citation type="submission" date="2024-05" db="EMBL/GenBank/DDBJ databases">
        <authorList>
            <person name="Chen Y."/>
            <person name="Shah S."/>
            <person name="Dougan E. K."/>
            <person name="Thang M."/>
            <person name="Chan C."/>
        </authorList>
    </citation>
    <scope>NUCLEOTIDE SEQUENCE [LARGE SCALE GENOMIC DNA]</scope>
</reference>
<dbReference type="EMBL" id="CAMXCT030000345">
    <property type="protein sequence ID" value="CAL4764773.1"/>
    <property type="molecule type" value="Genomic_DNA"/>
</dbReference>
<dbReference type="EMBL" id="CAMXCT010000345">
    <property type="protein sequence ID" value="CAI3977461.1"/>
    <property type="molecule type" value="Genomic_DNA"/>
</dbReference>
<dbReference type="InterPro" id="IPR001107">
    <property type="entry name" value="Band_7"/>
</dbReference>
<dbReference type="GO" id="GO:0006302">
    <property type="term" value="P:double-strand break repair"/>
    <property type="evidence" value="ECO:0007669"/>
    <property type="project" value="InterPro"/>
</dbReference>
<dbReference type="AlphaFoldDB" id="A0A9P1BQ80"/>
<organism evidence="4">
    <name type="scientific">Cladocopium goreaui</name>
    <dbReference type="NCBI Taxonomy" id="2562237"/>
    <lineage>
        <taxon>Eukaryota</taxon>
        <taxon>Sar</taxon>
        <taxon>Alveolata</taxon>
        <taxon>Dinophyceae</taxon>
        <taxon>Suessiales</taxon>
        <taxon>Symbiodiniaceae</taxon>
        <taxon>Cladocopium</taxon>
    </lineage>
</organism>
<dbReference type="GO" id="GO:0035861">
    <property type="term" value="C:site of double-strand break"/>
    <property type="evidence" value="ECO:0007669"/>
    <property type="project" value="TreeGrafter"/>
</dbReference>
<dbReference type="Proteomes" id="UP001152797">
    <property type="component" value="Unassembled WGS sequence"/>
</dbReference>
<reference evidence="4" key="1">
    <citation type="submission" date="2022-10" db="EMBL/GenBank/DDBJ databases">
        <authorList>
            <person name="Chen Y."/>
            <person name="Dougan E. K."/>
            <person name="Chan C."/>
            <person name="Rhodes N."/>
            <person name="Thang M."/>
        </authorList>
    </citation>
    <scope>NUCLEOTIDE SEQUENCE</scope>
</reference>
<dbReference type="PANTHER" id="PTHR21315">
    <property type="entry name" value="APRATAXIN AND PNK-LIKE FACTOR-RELATED"/>
    <property type="match status" value="1"/>
</dbReference>
<feature type="domain" description="PBZ-type" evidence="3">
    <location>
        <begin position="7"/>
        <end position="32"/>
    </location>
</feature>
<feature type="compositionally biased region" description="Basic and acidic residues" evidence="1">
    <location>
        <begin position="20"/>
        <end position="46"/>
    </location>
</feature>
<evidence type="ECO:0000313" key="4">
    <source>
        <dbReference type="EMBL" id="CAI3977461.1"/>
    </source>
</evidence>
<dbReference type="Gene3D" id="3.30.479.30">
    <property type="entry name" value="Band 7 domain"/>
    <property type="match status" value="1"/>
</dbReference>
<dbReference type="GO" id="GO:0005634">
    <property type="term" value="C:nucleus"/>
    <property type="evidence" value="ECO:0007669"/>
    <property type="project" value="TreeGrafter"/>
</dbReference>
<dbReference type="InterPro" id="IPR019406">
    <property type="entry name" value="APLF_PBZ"/>
</dbReference>
<protein>
    <submittedName>
        <fullName evidence="5">Band 7 domain-containing protein</fullName>
    </submittedName>
</protein>
<accession>A0A9P1BQ80</accession>
<evidence type="ECO:0000259" key="2">
    <source>
        <dbReference type="Pfam" id="PF01145"/>
    </source>
</evidence>
<feature type="region of interest" description="Disordered" evidence="1">
    <location>
        <begin position="156"/>
        <end position="258"/>
    </location>
</feature>
<feature type="compositionally biased region" description="Acidic residues" evidence="1">
    <location>
        <begin position="243"/>
        <end position="258"/>
    </location>
</feature>
<dbReference type="InterPro" id="IPR039253">
    <property type="entry name" value="APLF"/>
</dbReference>
<gene>
    <name evidence="4" type="ORF">C1SCF055_LOCUS5599</name>
</gene>
<feature type="region of interest" description="Disordered" evidence="1">
    <location>
        <begin position="20"/>
        <end position="84"/>
    </location>
</feature>
<dbReference type="GO" id="GO:0003906">
    <property type="term" value="F:DNA-(apurinic or apyrimidinic site) endonuclease activity"/>
    <property type="evidence" value="ECO:0007669"/>
    <property type="project" value="InterPro"/>
</dbReference>
<feature type="compositionally biased region" description="Low complexity" evidence="1">
    <location>
        <begin position="166"/>
        <end position="179"/>
    </location>
</feature>
<keyword evidence="6" id="KW-1185">Reference proteome</keyword>
<dbReference type="Pfam" id="PF01145">
    <property type="entry name" value="Band_7"/>
    <property type="match status" value="1"/>
</dbReference>
<evidence type="ECO:0000259" key="3">
    <source>
        <dbReference type="Pfam" id="PF10283"/>
    </source>
</evidence>
<dbReference type="SUPFAM" id="SSF117892">
    <property type="entry name" value="Band 7/SPFH domain"/>
    <property type="match status" value="1"/>
</dbReference>
<evidence type="ECO:0000256" key="1">
    <source>
        <dbReference type="SAM" id="MobiDB-lite"/>
    </source>
</evidence>
<sequence>MSAPSRRPLCKFGADCYRKNPDHKRQFCHPGDPDHPDTPAEAREAVPEEEGIAETPVTPLRSVSGIGAHKSFADPGETTEDAEVKTVKWSSKFEEFGPSTGSGRRPKSAVDFDEGVEDAEVLEALAVTPVARSATRTACRYGEACWDTRPDHRARFAHPGDPDHPSTVSAGASSSVARTSLRDHGLSTSGREDVMEGTDVDWNTMEVRSDSKPGENIGESGLSPLRGPEARPIESPFPLAAEDPNEETEEDEAEDAEEAAEIDFPVKARKRSGPSGKTCGLLLCCATLLPGIATFLAITFDNMVHLREDQQLVEPTWDGERVTNGPGTVISWPHARRDEFVVRKADRLSALHFAVVKHRRTQVVRHQKGPGLLFLRALEDLVEILPLKKLQLTQYHRLVDELTGDERIVRGPQAYAPEPLESIVQPDCWLRYDVYFEGKGLGQDLQATTIENSKLKCSSMESCSAFSFCNINGQKICYYYSREPRTEQDASDASDTNNSFDPSRCSTYGRVACAETDPPQEAVMINAFQAMVVENKTSGLLRLVKTPGLFFPSAYEVLREWKHAILVEEVSYAVVKDTLTGVTTVKPGPTLVMLEAYEILVKIGTKLVVKKDEFLRLVDRRTGAEEVVVGPAAVSPALEEEVPDGVQSTALLDPLTSAILLDKATGQQQLKVNTGILAPNAYQSILEVRPKVRVLDHQAAVTRAPDGQLTLHTSSFFLAPYHEIFSLGWSAYNGYVTEPAPKISVSVIDLRVQRLPWRYMALTSDNVRIQLTGTTFWSVSDALKMVTSSEDAPADVAQRSKAKLLSQVAQVKYKDFMASMTAIIDQTSLQQAADVFYSDRGLSVSRVEIVGYEAIDDAVATTLRSTVVEVATQVSRMIQAQTVIDVNSAKMNGEIRLAKLQTEFIQSKSVNDLLLAISEGVKEGTRLVEEAKAFLDGLNTSINETESRVDLHFGSRQA</sequence>
<proteinExistence type="predicted"/>
<feature type="domain" description="PBZ-type" evidence="3">
    <location>
        <begin position="136"/>
        <end position="161"/>
    </location>
</feature>